<sequence>MKMSEKKKELKSLRTGSLSSPQSETRHDNRAGSIIALTENRTTIAALLEKEQELAGTCGFGLRGHKLRTGISIRKGLRVSAGGFRRGLP</sequence>
<proteinExistence type="predicted"/>
<dbReference type="Proteomes" id="UP001056120">
    <property type="component" value="Linkage Group LG16"/>
</dbReference>
<comment type="caution">
    <text evidence="1">The sequence shown here is derived from an EMBL/GenBank/DDBJ whole genome shotgun (WGS) entry which is preliminary data.</text>
</comment>
<evidence type="ECO:0000313" key="1">
    <source>
        <dbReference type="EMBL" id="KAI3774074.1"/>
    </source>
</evidence>
<keyword evidence="2" id="KW-1185">Reference proteome</keyword>
<name>A0ACB9FS59_9ASTR</name>
<reference evidence="2" key="1">
    <citation type="journal article" date="2022" name="Mol. Ecol. Resour.">
        <title>The genomes of chicory, endive, great burdock and yacon provide insights into Asteraceae palaeo-polyploidization history and plant inulin production.</title>
        <authorList>
            <person name="Fan W."/>
            <person name="Wang S."/>
            <person name="Wang H."/>
            <person name="Wang A."/>
            <person name="Jiang F."/>
            <person name="Liu H."/>
            <person name="Zhao H."/>
            <person name="Xu D."/>
            <person name="Zhang Y."/>
        </authorList>
    </citation>
    <scope>NUCLEOTIDE SEQUENCE [LARGE SCALE GENOMIC DNA]</scope>
    <source>
        <strain evidence="2">cv. Yunnan</strain>
    </source>
</reference>
<accession>A0ACB9FS59</accession>
<gene>
    <name evidence="1" type="ORF">L1987_48617</name>
</gene>
<organism evidence="1 2">
    <name type="scientific">Smallanthus sonchifolius</name>
    <dbReference type="NCBI Taxonomy" id="185202"/>
    <lineage>
        <taxon>Eukaryota</taxon>
        <taxon>Viridiplantae</taxon>
        <taxon>Streptophyta</taxon>
        <taxon>Embryophyta</taxon>
        <taxon>Tracheophyta</taxon>
        <taxon>Spermatophyta</taxon>
        <taxon>Magnoliopsida</taxon>
        <taxon>eudicotyledons</taxon>
        <taxon>Gunneridae</taxon>
        <taxon>Pentapetalae</taxon>
        <taxon>asterids</taxon>
        <taxon>campanulids</taxon>
        <taxon>Asterales</taxon>
        <taxon>Asteraceae</taxon>
        <taxon>Asteroideae</taxon>
        <taxon>Heliantheae alliance</taxon>
        <taxon>Millerieae</taxon>
        <taxon>Smallanthus</taxon>
    </lineage>
</organism>
<evidence type="ECO:0000313" key="2">
    <source>
        <dbReference type="Proteomes" id="UP001056120"/>
    </source>
</evidence>
<dbReference type="EMBL" id="CM042033">
    <property type="protein sequence ID" value="KAI3774074.1"/>
    <property type="molecule type" value="Genomic_DNA"/>
</dbReference>
<protein>
    <submittedName>
        <fullName evidence="1">Uncharacterized protein</fullName>
    </submittedName>
</protein>
<reference evidence="1 2" key="2">
    <citation type="journal article" date="2022" name="Mol. Ecol. Resour.">
        <title>The genomes of chicory, endive, great burdock and yacon provide insights into Asteraceae paleo-polyploidization history and plant inulin production.</title>
        <authorList>
            <person name="Fan W."/>
            <person name="Wang S."/>
            <person name="Wang H."/>
            <person name="Wang A."/>
            <person name="Jiang F."/>
            <person name="Liu H."/>
            <person name="Zhao H."/>
            <person name="Xu D."/>
            <person name="Zhang Y."/>
        </authorList>
    </citation>
    <scope>NUCLEOTIDE SEQUENCE [LARGE SCALE GENOMIC DNA]</scope>
    <source>
        <strain evidence="2">cv. Yunnan</strain>
        <tissue evidence="1">Leaves</tissue>
    </source>
</reference>